<evidence type="ECO:0000256" key="1">
    <source>
        <dbReference type="ARBA" id="ARBA00022723"/>
    </source>
</evidence>
<gene>
    <name evidence="6" type="ORF">CPB83DRAFT_848472</name>
</gene>
<comment type="caution">
    <text evidence="6">The sequence shown here is derived from an EMBL/GenBank/DDBJ whole genome shotgun (WGS) entry which is preliminary data.</text>
</comment>
<organism evidence="6 7">
    <name type="scientific">Crepidotus variabilis</name>
    <dbReference type="NCBI Taxonomy" id="179855"/>
    <lineage>
        <taxon>Eukaryota</taxon>
        <taxon>Fungi</taxon>
        <taxon>Dikarya</taxon>
        <taxon>Basidiomycota</taxon>
        <taxon>Agaricomycotina</taxon>
        <taxon>Agaricomycetes</taxon>
        <taxon>Agaricomycetidae</taxon>
        <taxon>Agaricales</taxon>
        <taxon>Agaricineae</taxon>
        <taxon>Crepidotaceae</taxon>
        <taxon>Crepidotus</taxon>
    </lineage>
</organism>
<keyword evidence="7" id="KW-1185">Reference proteome</keyword>
<name>A0A9P6JTJ2_9AGAR</name>
<evidence type="ECO:0000313" key="6">
    <source>
        <dbReference type="EMBL" id="KAF9531620.1"/>
    </source>
</evidence>
<feature type="domain" description="MYND-type" evidence="5">
    <location>
        <begin position="20"/>
        <end position="62"/>
    </location>
</feature>
<evidence type="ECO:0000259" key="5">
    <source>
        <dbReference type="PROSITE" id="PS50865"/>
    </source>
</evidence>
<reference evidence="6" key="1">
    <citation type="submission" date="2020-11" db="EMBL/GenBank/DDBJ databases">
        <authorList>
            <consortium name="DOE Joint Genome Institute"/>
            <person name="Ahrendt S."/>
            <person name="Riley R."/>
            <person name="Andreopoulos W."/>
            <person name="Labutti K."/>
            <person name="Pangilinan J."/>
            <person name="Ruiz-Duenas F.J."/>
            <person name="Barrasa J.M."/>
            <person name="Sanchez-Garcia M."/>
            <person name="Camarero S."/>
            <person name="Miyauchi S."/>
            <person name="Serrano A."/>
            <person name="Linde D."/>
            <person name="Babiker R."/>
            <person name="Drula E."/>
            <person name="Ayuso-Fernandez I."/>
            <person name="Pacheco R."/>
            <person name="Padilla G."/>
            <person name="Ferreira P."/>
            <person name="Barriuso J."/>
            <person name="Kellner H."/>
            <person name="Castanera R."/>
            <person name="Alfaro M."/>
            <person name="Ramirez L."/>
            <person name="Pisabarro A.G."/>
            <person name="Kuo A."/>
            <person name="Tritt A."/>
            <person name="Lipzen A."/>
            <person name="He G."/>
            <person name="Yan M."/>
            <person name="Ng V."/>
            <person name="Cullen D."/>
            <person name="Martin F."/>
            <person name="Rosso M.-N."/>
            <person name="Henrissat B."/>
            <person name="Hibbett D."/>
            <person name="Martinez A.T."/>
            <person name="Grigoriev I.V."/>
        </authorList>
    </citation>
    <scope>NUCLEOTIDE SEQUENCE</scope>
    <source>
        <strain evidence="6">CBS 506.95</strain>
    </source>
</reference>
<dbReference type="InterPro" id="IPR002893">
    <property type="entry name" value="Znf_MYND"/>
</dbReference>
<protein>
    <recommendedName>
        <fullName evidence="5">MYND-type domain-containing protein</fullName>
    </recommendedName>
</protein>
<sequence>MSNSTKVKDFKGQSRVLKVCHWCGKKQDPKQKSFQACGRCKEVIYCSKERQVASWPLHKAPCKASADVKKKIEEGGNPNLTNTIATFKKWHSMHNDALRHAAVCALNLGYKPKAVNENFLFIEITQKPDHQDLPIKRKYAPTGGFTMTLEEVESIFRDANGLAILESFKESNEHMQKKGGVGIVGVLLEAHGVMDLVKIILPTPSATKLNQMADNWGEFWLPRLQAAVEAD</sequence>
<keyword evidence="3" id="KW-0862">Zinc</keyword>
<accession>A0A9P6JTJ2</accession>
<dbReference type="OrthoDB" id="5231159at2759"/>
<evidence type="ECO:0000256" key="4">
    <source>
        <dbReference type="PROSITE-ProRule" id="PRU00134"/>
    </source>
</evidence>
<dbReference type="GO" id="GO:0008270">
    <property type="term" value="F:zinc ion binding"/>
    <property type="evidence" value="ECO:0007669"/>
    <property type="project" value="UniProtKB-KW"/>
</dbReference>
<dbReference type="AlphaFoldDB" id="A0A9P6JTJ2"/>
<dbReference type="PROSITE" id="PS50865">
    <property type="entry name" value="ZF_MYND_2"/>
    <property type="match status" value="1"/>
</dbReference>
<dbReference type="Proteomes" id="UP000807306">
    <property type="component" value="Unassembled WGS sequence"/>
</dbReference>
<evidence type="ECO:0000313" key="7">
    <source>
        <dbReference type="Proteomes" id="UP000807306"/>
    </source>
</evidence>
<proteinExistence type="predicted"/>
<keyword evidence="1" id="KW-0479">Metal-binding</keyword>
<dbReference type="EMBL" id="MU157834">
    <property type="protein sequence ID" value="KAF9531620.1"/>
    <property type="molecule type" value="Genomic_DNA"/>
</dbReference>
<evidence type="ECO:0000256" key="3">
    <source>
        <dbReference type="ARBA" id="ARBA00022833"/>
    </source>
</evidence>
<dbReference type="Pfam" id="PF01753">
    <property type="entry name" value="zf-MYND"/>
    <property type="match status" value="1"/>
</dbReference>
<dbReference type="Gene3D" id="6.10.140.2220">
    <property type="match status" value="1"/>
</dbReference>
<dbReference type="SUPFAM" id="SSF144232">
    <property type="entry name" value="HIT/MYND zinc finger-like"/>
    <property type="match status" value="1"/>
</dbReference>
<evidence type="ECO:0000256" key="2">
    <source>
        <dbReference type="ARBA" id="ARBA00022771"/>
    </source>
</evidence>
<keyword evidence="2 4" id="KW-0863">Zinc-finger</keyword>